<dbReference type="RefSeq" id="WP_097070273.1">
    <property type="nucleotide sequence ID" value="NZ_OBMT01000007.1"/>
</dbReference>
<dbReference type="Proteomes" id="UP000219111">
    <property type="component" value="Unassembled WGS sequence"/>
</dbReference>
<evidence type="ECO:0000313" key="2">
    <source>
        <dbReference type="EMBL" id="SOC09506.1"/>
    </source>
</evidence>
<feature type="transmembrane region" description="Helical" evidence="1">
    <location>
        <begin position="40"/>
        <end position="59"/>
    </location>
</feature>
<protein>
    <submittedName>
        <fullName evidence="2">Uncharacterized protein DUF2842</fullName>
    </submittedName>
</protein>
<keyword evidence="3" id="KW-1185">Reference proteome</keyword>
<keyword evidence="1" id="KW-0812">Transmembrane</keyword>
<organism evidence="2 3">
    <name type="scientific">Rhodobacter maris</name>
    <dbReference type="NCBI Taxonomy" id="446682"/>
    <lineage>
        <taxon>Bacteria</taxon>
        <taxon>Pseudomonadati</taxon>
        <taxon>Pseudomonadota</taxon>
        <taxon>Alphaproteobacteria</taxon>
        <taxon>Rhodobacterales</taxon>
        <taxon>Rhodobacter group</taxon>
        <taxon>Rhodobacter</taxon>
    </lineage>
</organism>
<keyword evidence="1" id="KW-1133">Transmembrane helix</keyword>
<reference evidence="3" key="1">
    <citation type="submission" date="2017-08" db="EMBL/GenBank/DDBJ databases">
        <authorList>
            <person name="Varghese N."/>
            <person name="Submissions S."/>
        </authorList>
    </citation>
    <scope>NUCLEOTIDE SEQUENCE [LARGE SCALE GENOMIC DNA]</scope>
    <source>
        <strain evidence="3">JA276</strain>
    </source>
</reference>
<keyword evidence="1" id="KW-0472">Membrane</keyword>
<evidence type="ECO:0000256" key="1">
    <source>
        <dbReference type="SAM" id="Phobius"/>
    </source>
</evidence>
<accession>A0A285SN38</accession>
<feature type="transmembrane region" description="Helical" evidence="1">
    <location>
        <begin position="12"/>
        <end position="34"/>
    </location>
</feature>
<dbReference type="Pfam" id="PF11003">
    <property type="entry name" value="DUF2842"/>
    <property type="match status" value="1"/>
</dbReference>
<proteinExistence type="predicted"/>
<dbReference type="OrthoDB" id="7510023at2"/>
<dbReference type="InterPro" id="IPR021265">
    <property type="entry name" value="DUF2842"/>
</dbReference>
<sequence>MALSYRTRRRLSLLVLVLGLPAYIVVAVSAVAWAETRWGMLPWWGSVLVYVVLGFLWIVPLKPIFIGVGKADPEAPPPEQK</sequence>
<evidence type="ECO:0000313" key="3">
    <source>
        <dbReference type="Proteomes" id="UP000219111"/>
    </source>
</evidence>
<dbReference type="EMBL" id="OBMT01000007">
    <property type="protein sequence ID" value="SOC09506.1"/>
    <property type="molecule type" value="Genomic_DNA"/>
</dbReference>
<gene>
    <name evidence="2" type="ORF">SAMN05877831_107141</name>
</gene>
<dbReference type="AlphaFoldDB" id="A0A285SN38"/>
<name>A0A285SN38_9RHOB</name>